<dbReference type="EMBL" id="KQ418821">
    <property type="protein sequence ID" value="KOF85744.1"/>
    <property type="molecule type" value="Genomic_DNA"/>
</dbReference>
<organism evidence="3">
    <name type="scientific">Octopus bimaculoides</name>
    <name type="common">California two-spotted octopus</name>
    <dbReference type="NCBI Taxonomy" id="37653"/>
    <lineage>
        <taxon>Eukaryota</taxon>
        <taxon>Metazoa</taxon>
        <taxon>Spiralia</taxon>
        <taxon>Lophotrochozoa</taxon>
        <taxon>Mollusca</taxon>
        <taxon>Cephalopoda</taxon>
        <taxon>Coleoidea</taxon>
        <taxon>Octopodiformes</taxon>
        <taxon>Octopoda</taxon>
        <taxon>Incirrata</taxon>
        <taxon>Octopodidae</taxon>
        <taxon>Octopus</taxon>
    </lineage>
</organism>
<protein>
    <submittedName>
        <fullName evidence="3">Uncharacterized protein</fullName>
    </submittedName>
</protein>
<feature type="transmembrane region" description="Helical" evidence="2">
    <location>
        <begin position="53"/>
        <end position="76"/>
    </location>
</feature>
<evidence type="ECO:0000256" key="1">
    <source>
        <dbReference type="SAM" id="MobiDB-lite"/>
    </source>
</evidence>
<accession>A0A0L8H9K2</accession>
<dbReference type="AlphaFoldDB" id="A0A0L8H9K2"/>
<gene>
    <name evidence="3" type="ORF">OCBIM_22019838mg</name>
</gene>
<feature type="compositionally biased region" description="Polar residues" evidence="1">
    <location>
        <begin position="19"/>
        <end position="36"/>
    </location>
</feature>
<evidence type="ECO:0000256" key="2">
    <source>
        <dbReference type="SAM" id="Phobius"/>
    </source>
</evidence>
<evidence type="ECO:0000313" key="3">
    <source>
        <dbReference type="EMBL" id="KOF85744.1"/>
    </source>
</evidence>
<feature type="compositionally biased region" description="Low complexity" evidence="1">
    <location>
        <begin position="1"/>
        <end position="15"/>
    </location>
</feature>
<proteinExistence type="predicted"/>
<keyword evidence="2" id="KW-1133">Transmembrane helix</keyword>
<feature type="region of interest" description="Disordered" evidence="1">
    <location>
        <begin position="1"/>
        <end position="36"/>
    </location>
</feature>
<reference evidence="3" key="1">
    <citation type="submission" date="2015-07" db="EMBL/GenBank/DDBJ databases">
        <title>MeaNS - Measles Nucleotide Surveillance Program.</title>
        <authorList>
            <person name="Tran T."/>
            <person name="Druce J."/>
        </authorList>
    </citation>
    <scope>NUCLEOTIDE SEQUENCE</scope>
    <source>
        <strain evidence="3">UCB-OBI-ISO-001</strain>
        <tissue evidence="3">Gonad</tissue>
    </source>
</reference>
<sequence length="102" mass="12144">MAKNNNNDNDNNNDNNNDKWNFSQEHGQKFGQGNSQLNQTHQSKQFIYLVNPLNFILGLFFKFVLILFINFLWYYIFSSFFETSLFLYCPWKITGAFIAHEN</sequence>
<name>A0A0L8H9K2_OCTBM</name>
<keyword evidence="2" id="KW-0812">Transmembrane</keyword>
<keyword evidence="2" id="KW-0472">Membrane</keyword>